<dbReference type="PANTHER" id="PTHR46175">
    <property type="entry name" value="BACTERIOOPSIN TRANSCRIPTIONAL ACTIVATOR"/>
    <property type="match status" value="1"/>
</dbReference>
<dbReference type="OrthoDB" id="10251809at2759"/>
<name>A0A843TP27_COLES</name>
<evidence type="ECO:0000313" key="4">
    <source>
        <dbReference type="EMBL" id="MQL70249.1"/>
    </source>
</evidence>
<dbReference type="Pfam" id="PF12937">
    <property type="entry name" value="F-box-like"/>
    <property type="match status" value="1"/>
</dbReference>
<feature type="non-terminal residue" evidence="4">
    <location>
        <position position="1"/>
    </location>
</feature>
<keyword evidence="1" id="KW-0880">Kelch repeat</keyword>
<accession>A0A843TP27</accession>
<dbReference type="Proteomes" id="UP000652761">
    <property type="component" value="Unassembled WGS sequence"/>
</dbReference>
<evidence type="ECO:0000256" key="1">
    <source>
        <dbReference type="ARBA" id="ARBA00022441"/>
    </source>
</evidence>
<organism evidence="4 5">
    <name type="scientific">Colocasia esculenta</name>
    <name type="common">Wild taro</name>
    <name type="synonym">Arum esculentum</name>
    <dbReference type="NCBI Taxonomy" id="4460"/>
    <lineage>
        <taxon>Eukaryota</taxon>
        <taxon>Viridiplantae</taxon>
        <taxon>Streptophyta</taxon>
        <taxon>Embryophyta</taxon>
        <taxon>Tracheophyta</taxon>
        <taxon>Spermatophyta</taxon>
        <taxon>Magnoliopsida</taxon>
        <taxon>Liliopsida</taxon>
        <taxon>Araceae</taxon>
        <taxon>Aroideae</taxon>
        <taxon>Colocasieae</taxon>
        <taxon>Colocasia</taxon>
    </lineage>
</organism>
<dbReference type="Gene3D" id="1.20.1280.50">
    <property type="match status" value="1"/>
</dbReference>
<gene>
    <name evidence="4" type="ORF">Taro_002567</name>
</gene>
<dbReference type="InterPro" id="IPR001810">
    <property type="entry name" value="F-box_dom"/>
</dbReference>
<proteinExistence type="predicted"/>
<evidence type="ECO:0000313" key="5">
    <source>
        <dbReference type="Proteomes" id="UP000652761"/>
    </source>
</evidence>
<reference evidence="4" key="1">
    <citation type="submission" date="2017-07" db="EMBL/GenBank/DDBJ databases">
        <title>Taro Niue Genome Assembly and Annotation.</title>
        <authorList>
            <person name="Atibalentja N."/>
            <person name="Keating K."/>
            <person name="Fields C.J."/>
        </authorList>
    </citation>
    <scope>NUCLEOTIDE SEQUENCE</scope>
    <source>
        <strain evidence="4">Niue_2</strain>
        <tissue evidence="4">Leaf</tissue>
    </source>
</reference>
<evidence type="ECO:0000256" key="2">
    <source>
        <dbReference type="SAM" id="MobiDB-lite"/>
    </source>
</evidence>
<dbReference type="SUPFAM" id="SSF81383">
    <property type="entry name" value="F-box domain"/>
    <property type="match status" value="1"/>
</dbReference>
<comment type="caution">
    <text evidence="4">The sequence shown here is derived from an EMBL/GenBank/DDBJ whole genome shotgun (WGS) entry which is preliminary data.</text>
</comment>
<dbReference type="PROSITE" id="PS50181">
    <property type="entry name" value="FBOX"/>
    <property type="match status" value="1"/>
</dbReference>
<sequence length="511" mass="55597">LADSPVVLPLGGDELRRGRLLLLRRRRLGGLGLHHQRQWVQGLVGVVVVQAVLCGSGLTFGGEPRLGFDGGDVVLIAGAQGGDPAKNYRAEELCPGEGEVAGASCSVFRRFGFLKVRVARDPREDDVGSDVSQYGVYHRGLVVFLDTLTLVLELELGPESLKVSGMNLQLCGLQTWCWLVSTVPWLVVVERQLDLSSVTARLRGSSCAVLSGCGLTRCGVPRRRHSCVEALWWYLVVVELSSEVTRLCLHALPSISLPRTSDPCYPPLSALPMKSSARTETERFSHHPPFKSKRKALLPMADINKTSQATTHSSPSSSSSSSHDRSDITQMNHEQIISILQLLPIESVLSFSMTCRKLRSLASSDSLWEAICRREWGKGPVDALLASLERRGLSWKRLYQQVVQLSSLSCTRLYSKDGIFPMPRASHTLNFVSDCLVLQGGGCDSGLRASIARALVAVERQSPGVSRRLLGAGHQGLSAGCRSLTTWRLSLAVGSRPSRVLTIWSGSSIVD</sequence>
<dbReference type="InterPro" id="IPR036047">
    <property type="entry name" value="F-box-like_dom_sf"/>
</dbReference>
<dbReference type="PANTHER" id="PTHR46175:SF4">
    <property type="entry name" value="BACTERIOOPSIN TRANSCRIPTIONAL ACTIVATOR"/>
    <property type="match status" value="1"/>
</dbReference>
<keyword evidence="5" id="KW-1185">Reference proteome</keyword>
<feature type="domain" description="F-box" evidence="3">
    <location>
        <begin position="325"/>
        <end position="371"/>
    </location>
</feature>
<protein>
    <recommendedName>
        <fullName evidence="3">F-box domain-containing protein</fullName>
    </recommendedName>
</protein>
<evidence type="ECO:0000259" key="3">
    <source>
        <dbReference type="PROSITE" id="PS50181"/>
    </source>
</evidence>
<dbReference type="EMBL" id="NMUH01000061">
    <property type="protein sequence ID" value="MQL70249.1"/>
    <property type="molecule type" value="Genomic_DNA"/>
</dbReference>
<feature type="region of interest" description="Disordered" evidence="2">
    <location>
        <begin position="306"/>
        <end position="327"/>
    </location>
</feature>
<dbReference type="AlphaFoldDB" id="A0A843TP27"/>